<evidence type="ECO:0000313" key="6">
    <source>
        <dbReference type="Proteomes" id="UP000007947"/>
    </source>
</evidence>
<dbReference type="Proteomes" id="UP000007947">
    <property type="component" value="Chromosome"/>
</dbReference>
<dbReference type="InterPro" id="IPR008920">
    <property type="entry name" value="TF_FadR/GntR_C"/>
</dbReference>
<dbReference type="SUPFAM" id="SSF46785">
    <property type="entry name" value="Winged helix' DNA-binding domain"/>
    <property type="match status" value="1"/>
</dbReference>
<keyword evidence="1" id="KW-0805">Transcription regulation</keyword>
<dbReference type="Gene3D" id="1.10.10.10">
    <property type="entry name" value="Winged helix-like DNA-binding domain superfamily/Winged helix DNA-binding domain"/>
    <property type="match status" value="1"/>
</dbReference>
<gene>
    <name evidence="5" type="ordered locus">MLP_27370</name>
</gene>
<dbReference type="Pfam" id="PF07729">
    <property type="entry name" value="FCD"/>
    <property type="match status" value="1"/>
</dbReference>
<dbReference type="EMBL" id="AP012204">
    <property type="protein sequence ID" value="BAK35751.1"/>
    <property type="molecule type" value="Genomic_DNA"/>
</dbReference>
<dbReference type="Gene3D" id="1.20.120.530">
    <property type="entry name" value="GntR ligand-binding domain-like"/>
    <property type="match status" value="1"/>
</dbReference>
<feature type="domain" description="HTH gntR-type" evidence="4">
    <location>
        <begin position="5"/>
        <end position="73"/>
    </location>
</feature>
<dbReference type="GO" id="GO:0003677">
    <property type="term" value="F:DNA binding"/>
    <property type="evidence" value="ECO:0007669"/>
    <property type="project" value="UniProtKB-KW"/>
</dbReference>
<keyword evidence="3" id="KW-0804">Transcription</keyword>
<dbReference type="SMART" id="SM00895">
    <property type="entry name" value="FCD"/>
    <property type="match status" value="1"/>
</dbReference>
<dbReference type="InterPro" id="IPR036390">
    <property type="entry name" value="WH_DNA-bd_sf"/>
</dbReference>
<dbReference type="InterPro" id="IPR000524">
    <property type="entry name" value="Tscrpt_reg_HTH_GntR"/>
</dbReference>
<dbReference type="RefSeq" id="WP_013863620.1">
    <property type="nucleotide sequence ID" value="NC_015635.1"/>
</dbReference>
<dbReference type="STRING" id="1032480.MLP_27370"/>
<dbReference type="AlphaFoldDB" id="F5XI82"/>
<keyword evidence="6" id="KW-1185">Reference proteome</keyword>
<dbReference type="SMART" id="SM00345">
    <property type="entry name" value="HTH_GNTR"/>
    <property type="match status" value="1"/>
</dbReference>
<dbReference type="InterPro" id="IPR011711">
    <property type="entry name" value="GntR_C"/>
</dbReference>
<dbReference type="GO" id="GO:0003700">
    <property type="term" value="F:DNA-binding transcription factor activity"/>
    <property type="evidence" value="ECO:0007669"/>
    <property type="project" value="InterPro"/>
</dbReference>
<evidence type="ECO:0000313" key="5">
    <source>
        <dbReference type="EMBL" id="BAK35751.1"/>
    </source>
</evidence>
<proteinExistence type="predicted"/>
<dbReference type="Pfam" id="PF00392">
    <property type="entry name" value="GntR"/>
    <property type="match status" value="1"/>
</dbReference>
<sequence>MSVARSKSAELALWLERQITTGVWPINSQIPTEGEIATEHRVGRSTVREATRSLVNLGMLESLVGRGTFVRSKSPVNSLLASYLGQQPLEQVLELRSALEAEAAALAASRRTEEQLAALQHAVELAQVSPQPRRRTSQSPGEFHADVFAAAQAPLLSDLYRSVLVIIRGALDSGRLQPMAAEASVADHQQILSAIKSGDPAEARAAAAAHVDRDVTLR</sequence>
<dbReference type="PROSITE" id="PS50949">
    <property type="entry name" value="HTH_GNTR"/>
    <property type="match status" value="1"/>
</dbReference>
<dbReference type="PRINTS" id="PR00035">
    <property type="entry name" value="HTHGNTR"/>
</dbReference>
<dbReference type="HOGENOM" id="CLU_017584_9_2_11"/>
<keyword evidence="2" id="KW-0238">DNA-binding</keyword>
<organism evidence="5 6">
    <name type="scientific">Microlunatus phosphovorus (strain ATCC 700054 / DSM 10555 / JCM 9379 / NBRC 101784 / NCIMB 13414 / VKM Ac-1990 / NM-1)</name>
    <dbReference type="NCBI Taxonomy" id="1032480"/>
    <lineage>
        <taxon>Bacteria</taxon>
        <taxon>Bacillati</taxon>
        <taxon>Actinomycetota</taxon>
        <taxon>Actinomycetes</taxon>
        <taxon>Propionibacteriales</taxon>
        <taxon>Propionibacteriaceae</taxon>
        <taxon>Microlunatus</taxon>
    </lineage>
</organism>
<evidence type="ECO:0000256" key="1">
    <source>
        <dbReference type="ARBA" id="ARBA00023015"/>
    </source>
</evidence>
<evidence type="ECO:0000256" key="2">
    <source>
        <dbReference type="ARBA" id="ARBA00023125"/>
    </source>
</evidence>
<dbReference type="OrthoDB" id="155424at2"/>
<dbReference type="InterPro" id="IPR036388">
    <property type="entry name" value="WH-like_DNA-bd_sf"/>
</dbReference>
<name>F5XI82_MICPN</name>
<protein>
    <submittedName>
        <fullName evidence="5">Putative GntR family transcriptional regulator</fullName>
    </submittedName>
</protein>
<reference evidence="5 6" key="1">
    <citation type="submission" date="2011-05" db="EMBL/GenBank/DDBJ databases">
        <title>Whole genome sequence of Microlunatus phosphovorus NM-1.</title>
        <authorList>
            <person name="Hosoyama A."/>
            <person name="Sasaki K."/>
            <person name="Harada T."/>
            <person name="Igarashi R."/>
            <person name="Kawakoshi A."/>
            <person name="Sasagawa M."/>
            <person name="Fukada J."/>
            <person name="Nakamura S."/>
            <person name="Katano Y."/>
            <person name="Hanada S."/>
            <person name="Kamagata Y."/>
            <person name="Nakamura N."/>
            <person name="Yamazaki S."/>
            <person name="Fujita N."/>
        </authorList>
    </citation>
    <scope>NUCLEOTIDE SEQUENCE [LARGE SCALE GENOMIC DNA]</scope>
    <source>
        <strain evidence="6">ATCC 700054 / DSM 10555 / JCM 9379 / NBRC 101784 / NCIMB 13414 / VKM Ac-1990 / NM-1</strain>
    </source>
</reference>
<accession>F5XI82</accession>
<evidence type="ECO:0000256" key="3">
    <source>
        <dbReference type="ARBA" id="ARBA00023163"/>
    </source>
</evidence>
<dbReference type="KEGG" id="mph:MLP_27370"/>
<dbReference type="SUPFAM" id="SSF48008">
    <property type="entry name" value="GntR ligand-binding domain-like"/>
    <property type="match status" value="1"/>
</dbReference>
<dbReference type="eggNOG" id="COG2186">
    <property type="taxonomic scope" value="Bacteria"/>
</dbReference>
<dbReference type="PANTHER" id="PTHR43537:SF47">
    <property type="entry name" value="REGULATORY PROTEIN GNTR HTH"/>
    <property type="match status" value="1"/>
</dbReference>
<dbReference type="PANTHER" id="PTHR43537">
    <property type="entry name" value="TRANSCRIPTIONAL REGULATOR, GNTR FAMILY"/>
    <property type="match status" value="1"/>
</dbReference>
<evidence type="ECO:0000259" key="4">
    <source>
        <dbReference type="PROSITE" id="PS50949"/>
    </source>
</evidence>
<dbReference type="CDD" id="cd07377">
    <property type="entry name" value="WHTH_GntR"/>
    <property type="match status" value="1"/>
</dbReference>